<dbReference type="EMBL" id="JAEHOC010000010">
    <property type="protein sequence ID" value="KAG2437932.1"/>
    <property type="molecule type" value="Genomic_DNA"/>
</dbReference>
<dbReference type="Proteomes" id="UP000650467">
    <property type="component" value="Unassembled WGS sequence"/>
</dbReference>
<reference evidence="2" key="1">
    <citation type="journal article" date="2020" name="bioRxiv">
        <title>Comparative genomics of Chlamydomonas.</title>
        <authorList>
            <person name="Craig R.J."/>
            <person name="Hasan A.R."/>
            <person name="Ness R.W."/>
            <person name="Keightley P.D."/>
        </authorList>
    </citation>
    <scope>NUCLEOTIDE SEQUENCE</scope>
    <source>
        <strain evidence="2">SAG 7.73</strain>
    </source>
</reference>
<dbReference type="OrthoDB" id="10323219at2759"/>
<proteinExistence type="predicted"/>
<comment type="caution">
    <text evidence="2">The sequence shown here is derived from an EMBL/GenBank/DDBJ whole genome shotgun (WGS) entry which is preliminary data.</text>
</comment>
<accession>A0A835T2U6</accession>
<gene>
    <name evidence="2" type="ORF">HXX76_005548</name>
</gene>
<sequence>MQPAWSSFLGCSAEQGASLILLAMHLAGALMNCSVHQLVVSAAELLQGLGSRCCPAWLRRVVPAWVRSGWLGCIAIEAASFVATMVANWVLLSVALPVAQLLPPFLRTG</sequence>
<organism evidence="2 3">
    <name type="scientific">Chlamydomonas incerta</name>
    <dbReference type="NCBI Taxonomy" id="51695"/>
    <lineage>
        <taxon>Eukaryota</taxon>
        <taxon>Viridiplantae</taxon>
        <taxon>Chlorophyta</taxon>
        <taxon>core chlorophytes</taxon>
        <taxon>Chlorophyceae</taxon>
        <taxon>CS clade</taxon>
        <taxon>Chlamydomonadales</taxon>
        <taxon>Chlamydomonadaceae</taxon>
        <taxon>Chlamydomonas</taxon>
    </lineage>
</organism>
<feature type="signal peptide" evidence="1">
    <location>
        <begin position="1"/>
        <end position="29"/>
    </location>
</feature>
<feature type="chain" id="PRO_5032770253" evidence="1">
    <location>
        <begin position="30"/>
        <end position="109"/>
    </location>
</feature>
<evidence type="ECO:0000256" key="1">
    <source>
        <dbReference type="SAM" id="SignalP"/>
    </source>
</evidence>
<dbReference type="AlphaFoldDB" id="A0A835T2U6"/>
<evidence type="ECO:0000313" key="2">
    <source>
        <dbReference type="EMBL" id="KAG2437932.1"/>
    </source>
</evidence>
<protein>
    <submittedName>
        <fullName evidence="2">Uncharacterized protein</fullName>
    </submittedName>
</protein>
<keyword evidence="3" id="KW-1185">Reference proteome</keyword>
<name>A0A835T2U6_CHLIN</name>
<evidence type="ECO:0000313" key="3">
    <source>
        <dbReference type="Proteomes" id="UP000650467"/>
    </source>
</evidence>
<keyword evidence="1" id="KW-0732">Signal</keyword>